<dbReference type="AlphaFoldDB" id="A0A9P5U2N3"/>
<protein>
    <submittedName>
        <fullName evidence="2">Uncharacterized protein</fullName>
    </submittedName>
</protein>
<feature type="compositionally biased region" description="Low complexity" evidence="1">
    <location>
        <begin position="288"/>
        <end position="318"/>
    </location>
</feature>
<name>A0A9P5U2N3_9AGAR</name>
<dbReference type="EMBL" id="JADNRY010000161">
    <property type="protein sequence ID" value="KAF9062823.1"/>
    <property type="molecule type" value="Genomic_DNA"/>
</dbReference>
<evidence type="ECO:0000313" key="2">
    <source>
        <dbReference type="EMBL" id="KAF9062823.1"/>
    </source>
</evidence>
<sequence>MEAEARGQSLSEAERAVLFGYFGSHPKSSVVAAHIYEPHVHETISDNEKPLLALQRMHYKTHNKIRVYATEDAPQGSYPKITPVTRTRVVYQTLPGMTDLDLDAYYIPARTNNPFFDSFFFSCAEKTIKLMVVQVSIRYRHEETTEEGYAAGRQIASVAGVKFQRKVTPRIYSPGTTHMENHSNGSPSRRRVFFGHSTAVRKGGTKEAVKAAGTEPEVLDYAEAAGETAKETVPLALAKMRGYELHCGTKRKDMADSPSTDQPSSSTQAKPSSSTQSQPPPRKKQKTTPHSSAVASSSAATPSVPDSSSSRRPNLRSSQKALTGPDASTS</sequence>
<proteinExistence type="predicted"/>
<dbReference type="Proteomes" id="UP000772434">
    <property type="component" value="Unassembled WGS sequence"/>
</dbReference>
<feature type="compositionally biased region" description="Low complexity" evidence="1">
    <location>
        <begin position="256"/>
        <end position="277"/>
    </location>
</feature>
<reference evidence="2" key="1">
    <citation type="submission" date="2020-11" db="EMBL/GenBank/DDBJ databases">
        <authorList>
            <consortium name="DOE Joint Genome Institute"/>
            <person name="Ahrendt S."/>
            <person name="Riley R."/>
            <person name="Andreopoulos W."/>
            <person name="Labutti K."/>
            <person name="Pangilinan J."/>
            <person name="Ruiz-Duenas F.J."/>
            <person name="Barrasa J.M."/>
            <person name="Sanchez-Garcia M."/>
            <person name="Camarero S."/>
            <person name="Miyauchi S."/>
            <person name="Serrano A."/>
            <person name="Linde D."/>
            <person name="Babiker R."/>
            <person name="Drula E."/>
            <person name="Ayuso-Fernandez I."/>
            <person name="Pacheco R."/>
            <person name="Padilla G."/>
            <person name="Ferreira P."/>
            <person name="Barriuso J."/>
            <person name="Kellner H."/>
            <person name="Castanera R."/>
            <person name="Alfaro M."/>
            <person name="Ramirez L."/>
            <person name="Pisabarro A.G."/>
            <person name="Kuo A."/>
            <person name="Tritt A."/>
            <person name="Lipzen A."/>
            <person name="He G."/>
            <person name="Yan M."/>
            <person name="Ng V."/>
            <person name="Cullen D."/>
            <person name="Martin F."/>
            <person name="Rosso M.-N."/>
            <person name="Henrissat B."/>
            <person name="Hibbett D."/>
            <person name="Martinez A.T."/>
            <person name="Grigoriev I.V."/>
        </authorList>
    </citation>
    <scope>NUCLEOTIDE SEQUENCE</scope>
    <source>
        <strain evidence="2">AH 40177</strain>
    </source>
</reference>
<feature type="compositionally biased region" description="Polar residues" evidence="1">
    <location>
        <begin position="174"/>
        <end position="187"/>
    </location>
</feature>
<evidence type="ECO:0000313" key="3">
    <source>
        <dbReference type="Proteomes" id="UP000772434"/>
    </source>
</evidence>
<feature type="region of interest" description="Disordered" evidence="1">
    <location>
        <begin position="250"/>
        <end position="330"/>
    </location>
</feature>
<keyword evidence="3" id="KW-1185">Reference proteome</keyword>
<gene>
    <name evidence="2" type="ORF">BDP27DRAFT_1427511</name>
</gene>
<feature type="region of interest" description="Disordered" evidence="1">
    <location>
        <begin position="172"/>
        <end position="191"/>
    </location>
</feature>
<accession>A0A9P5U2N3</accession>
<comment type="caution">
    <text evidence="2">The sequence shown here is derived from an EMBL/GenBank/DDBJ whole genome shotgun (WGS) entry which is preliminary data.</text>
</comment>
<evidence type="ECO:0000256" key="1">
    <source>
        <dbReference type="SAM" id="MobiDB-lite"/>
    </source>
</evidence>
<organism evidence="2 3">
    <name type="scientific">Rhodocollybia butyracea</name>
    <dbReference type="NCBI Taxonomy" id="206335"/>
    <lineage>
        <taxon>Eukaryota</taxon>
        <taxon>Fungi</taxon>
        <taxon>Dikarya</taxon>
        <taxon>Basidiomycota</taxon>
        <taxon>Agaricomycotina</taxon>
        <taxon>Agaricomycetes</taxon>
        <taxon>Agaricomycetidae</taxon>
        <taxon>Agaricales</taxon>
        <taxon>Marasmiineae</taxon>
        <taxon>Omphalotaceae</taxon>
        <taxon>Rhodocollybia</taxon>
    </lineage>
</organism>